<evidence type="ECO:0000313" key="3">
    <source>
        <dbReference type="Proteomes" id="UP000659654"/>
    </source>
</evidence>
<reference evidence="1" key="2">
    <citation type="submission" date="2020-09" db="EMBL/GenBank/DDBJ databases">
        <authorList>
            <person name="Kikuchi T."/>
        </authorList>
    </citation>
    <scope>NUCLEOTIDE SEQUENCE</scope>
    <source>
        <strain evidence="1">Ka4C1</strain>
    </source>
</reference>
<dbReference type="AlphaFoldDB" id="A0A1I7RJ96"/>
<evidence type="ECO:0000313" key="2">
    <source>
        <dbReference type="Proteomes" id="UP000095284"/>
    </source>
</evidence>
<sequence length="133" mass="15448">MTCTHSGQIHGCYKKHSFEADHTYLAETLAVQCCQVGCHKSSFQRFCCLKKECFQKCYLRRFTNKKKSNLVRFLAGDTKPKWLPALENIIESMSTQDVQRLMKNFHDPVTNFSSEWGCADQRALEADLRPSYR</sequence>
<organism evidence="2 4">
    <name type="scientific">Bursaphelenchus xylophilus</name>
    <name type="common">Pinewood nematode worm</name>
    <name type="synonym">Aphelenchoides xylophilus</name>
    <dbReference type="NCBI Taxonomy" id="6326"/>
    <lineage>
        <taxon>Eukaryota</taxon>
        <taxon>Metazoa</taxon>
        <taxon>Ecdysozoa</taxon>
        <taxon>Nematoda</taxon>
        <taxon>Chromadorea</taxon>
        <taxon>Rhabditida</taxon>
        <taxon>Tylenchina</taxon>
        <taxon>Tylenchomorpha</taxon>
        <taxon>Aphelenchoidea</taxon>
        <taxon>Aphelenchoididae</taxon>
        <taxon>Bursaphelenchus</taxon>
    </lineage>
</organism>
<dbReference type="SMR" id="A0A1I7RJ96"/>
<dbReference type="EMBL" id="CAJFDI010000004">
    <property type="protein sequence ID" value="CAD5228791.1"/>
    <property type="molecule type" value="Genomic_DNA"/>
</dbReference>
<dbReference type="EMBL" id="CAJFCV020000004">
    <property type="protein sequence ID" value="CAG9119489.1"/>
    <property type="molecule type" value="Genomic_DNA"/>
</dbReference>
<evidence type="ECO:0000313" key="4">
    <source>
        <dbReference type="WBParaSite" id="BXY_0077800.1"/>
    </source>
</evidence>
<keyword evidence="3" id="KW-1185">Reference proteome</keyword>
<dbReference type="WBParaSite" id="BXY_0077800.1">
    <property type="protein sequence ID" value="BXY_0077800.1"/>
    <property type="gene ID" value="BXY_0077800"/>
</dbReference>
<dbReference type="Proteomes" id="UP000095284">
    <property type="component" value="Unplaced"/>
</dbReference>
<dbReference type="Proteomes" id="UP000582659">
    <property type="component" value="Unassembled WGS sequence"/>
</dbReference>
<proteinExistence type="predicted"/>
<evidence type="ECO:0000313" key="1">
    <source>
        <dbReference type="EMBL" id="CAD5228791.1"/>
    </source>
</evidence>
<gene>
    <name evidence="1" type="ORF">BXYJ_LOCUS10621</name>
</gene>
<accession>A0A1I7RJ96</accession>
<dbReference type="Proteomes" id="UP000659654">
    <property type="component" value="Unassembled WGS sequence"/>
</dbReference>
<protein>
    <submittedName>
        <fullName evidence="1">(pine wood nematode) hypothetical protein</fullName>
    </submittedName>
</protein>
<reference evidence="4" key="1">
    <citation type="submission" date="2016-11" db="UniProtKB">
        <authorList>
            <consortium name="WormBaseParasite"/>
        </authorList>
    </citation>
    <scope>IDENTIFICATION</scope>
</reference>
<name>A0A1I7RJ96_BURXY</name>